<keyword evidence="16" id="KW-1185">Reference proteome</keyword>
<evidence type="ECO:0000313" key="15">
    <source>
        <dbReference type="Ensembl" id="ENSTGUP00000027149.1"/>
    </source>
</evidence>
<dbReference type="GO" id="GO:0005737">
    <property type="term" value="C:cytoplasm"/>
    <property type="evidence" value="ECO:0007669"/>
    <property type="project" value="UniProtKB-SubCell"/>
</dbReference>
<evidence type="ECO:0000256" key="3">
    <source>
        <dbReference type="ARBA" id="ARBA00009264"/>
    </source>
</evidence>
<evidence type="ECO:0000256" key="12">
    <source>
        <dbReference type="ARBA" id="ARBA00023306"/>
    </source>
</evidence>
<dbReference type="GO" id="GO:0051276">
    <property type="term" value="P:chromosome organization"/>
    <property type="evidence" value="ECO:0007669"/>
    <property type="project" value="InterPro"/>
</dbReference>
<feature type="compositionally biased region" description="Low complexity" evidence="14">
    <location>
        <begin position="9"/>
        <end position="42"/>
    </location>
</feature>
<dbReference type="Pfam" id="PF04856">
    <property type="entry name" value="Securin"/>
    <property type="match status" value="1"/>
</dbReference>
<evidence type="ECO:0000256" key="1">
    <source>
        <dbReference type="ARBA" id="ARBA00004123"/>
    </source>
</evidence>
<dbReference type="GO" id="GO:0051301">
    <property type="term" value="P:cell division"/>
    <property type="evidence" value="ECO:0007669"/>
    <property type="project" value="UniProtKB-KW"/>
</dbReference>
<evidence type="ECO:0000256" key="11">
    <source>
        <dbReference type="ARBA" id="ARBA00023242"/>
    </source>
</evidence>
<feature type="compositionally biased region" description="Pro residues" evidence="14">
    <location>
        <begin position="43"/>
        <end position="55"/>
    </location>
</feature>
<keyword evidence="12" id="KW-0131">Cell cycle</keyword>
<dbReference type="InParanoid" id="A0A674GVT5"/>
<dbReference type="AlphaFoldDB" id="A0A674GVT5"/>
<evidence type="ECO:0000256" key="6">
    <source>
        <dbReference type="ARBA" id="ARBA00022737"/>
    </source>
</evidence>
<sequence length="448" mass="48338">GRERTTGDSGARPGPAALARSPRAALPGSGSRSRSQSRVRVPVPFPVSIPGPGPFPNLDSGSRSLSQSRVPVPVPLPFPISFPDPAPAPVPNLGSLSQSRSRSQSWFPIPVPIPFPISVPYPGPGPNLRSLSRSQSRFPIPVPVPVPIPVPFPFPISVPYPDPGPGPAPPALFTYQAALPSHNAPRLRSLPGRSHLPVPAQELARAANRLPRVGRSGQWAAAGRFKSRAVGREGALTEALWVSVLPVLLLGEGSLINLKMSTLIFVDQENSELHAPKSQLKLPSGSSKALAERTQVNTPLPKKAISTSPVTSRSVRKALGNVNKTEVVTSKTDKLKWKNQPCTVNKTGLESCHTVVEEDWPEIENMFPLDPQDFESFDLPEEHKLSNINLCGVPLMVFERTYDRCVNVASSPAKIEEISWESNLLQSTADFLATLDEIIDMPPPNYDV</sequence>
<organism evidence="15 16">
    <name type="scientific">Taeniopygia guttata</name>
    <name type="common">Zebra finch</name>
    <name type="synonym">Poephila guttata</name>
    <dbReference type="NCBI Taxonomy" id="59729"/>
    <lineage>
        <taxon>Eukaryota</taxon>
        <taxon>Metazoa</taxon>
        <taxon>Chordata</taxon>
        <taxon>Craniata</taxon>
        <taxon>Vertebrata</taxon>
        <taxon>Euteleostomi</taxon>
        <taxon>Archelosauria</taxon>
        <taxon>Archosauria</taxon>
        <taxon>Dinosauria</taxon>
        <taxon>Saurischia</taxon>
        <taxon>Theropoda</taxon>
        <taxon>Coelurosauria</taxon>
        <taxon>Aves</taxon>
        <taxon>Neognathae</taxon>
        <taxon>Neoaves</taxon>
        <taxon>Telluraves</taxon>
        <taxon>Australaves</taxon>
        <taxon>Passeriformes</taxon>
        <taxon>Passeroidea</taxon>
        <taxon>Estrildidae</taxon>
        <taxon>Estrildinae</taxon>
        <taxon>Taeniopygia</taxon>
    </lineage>
</organism>
<evidence type="ECO:0000256" key="7">
    <source>
        <dbReference type="ARBA" id="ARBA00022776"/>
    </source>
</evidence>
<reference evidence="15" key="2">
    <citation type="submission" date="2025-09" db="UniProtKB">
        <authorList>
            <consortium name="Ensembl"/>
        </authorList>
    </citation>
    <scope>IDENTIFICATION</scope>
</reference>
<evidence type="ECO:0000313" key="16">
    <source>
        <dbReference type="Proteomes" id="UP000007754"/>
    </source>
</evidence>
<keyword evidence="5" id="KW-0132">Cell division</keyword>
<keyword evidence="9" id="KW-0832">Ubl conjugation</keyword>
<feature type="region of interest" description="Disordered" evidence="14">
    <location>
        <begin position="1"/>
        <end position="69"/>
    </location>
</feature>
<dbReference type="Ensembl" id="ENSTGUT00000028710.1">
    <property type="protein sequence ID" value="ENSTGUP00000027149.1"/>
    <property type="gene ID" value="ENSTGUG00000021313.1"/>
</dbReference>
<evidence type="ECO:0000256" key="4">
    <source>
        <dbReference type="ARBA" id="ARBA00022490"/>
    </source>
</evidence>
<feature type="region of interest" description="Disordered" evidence="14">
    <location>
        <begin position="276"/>
        <end position="309"/>
    </location>
</feature>
<comment type="similarity">
    <text evidence="3">Belongs to the securin family.</text>
</comment>
<keyword evidence="4" id="KW-0963">Cytoplasm</keyword>
<evidence type="ECO:0000256" key="2">
    <source>
        <dbReference type="ARBA" id="ARBA00004496"/>
    </source>
</evidence>
<protein>
    <recommendedName>
        <fullName evidence="13">Securin</fullName>
    </recommendedName>
</protein>
<dbReference type="GeneTree" id="ENSGT00390000009693"/>
<evidence type="ECO:0000256" key="14">
    <source>
        <dbReference type="SAM" id="MobiDB-lite"/>
    </source>
</evidence>
<keyword evidence="7" id="KW-0498">Mitosis</keyword>
<keyword evidence="11" id="KW-0539">Nucleus</keyword>
<accession>A0A674GVT5</accession>
<keyword evidence="8" id="KW-0159">Chromosome partition</keyword>
<evidence type="ECO:0000256" key="5">
    <source>
        <dbReference type="ARBA" id="ARBA00022618"/>
    </source>
</evidence>
<keyword evidence="6" id="KW-0677">Repeat</keyword>
<name>A0A674GVT5_TAEGU</name>
<comment type="subcellular location">
    <subcellularLocation>
        <location evidence="2">Cytoplasm</location>
    </subcellularLocation>
    <subcellularLocation>
        <location evidence="1">Nucleus</location>
    </subcellularLocation>
</comment>
<dbReference type="Proteomes" id="UP000007754">
    <property type="component" value="Unplaced"/>
</dbReference>
<evidence type="ECO:0000256" key="13">
    <source>
        <dbReference type="ARBA" id="ARBA00039185"/>
    </source>
</evidence>
<evidence type="ECO:0000256" key="9">
    <source>
        <dbReference type="ARBA" id="ARBA00022843"/>
    </source>
</evidence>
<dbReference type="PANTHER" id="PTHR10418">
    <property type="entry name" value="SECURIN-3"/>
    <property type="match status" value="1"/>
</dbReference>
<keyword evidence="10" id="KW-0729">SH3-binding</keyword>
<reference evidence="15" key="1">
    <citation type="submission" date="2025-08" db="UniProtKB">
        <authorList>
            <consortium name="Ensembl"/>
        </authorList>
    </citation>
    <scope>IDENTIFICATION</scope>
</reference>
<dbReference type="GO" id="GO:0045143">
    <property type="term" value="P:homologous chromosome segregation"/>
    <property type="evidence" value="ECO:0007669"/>
    <property type="project" value="TreeGrafter"/>
</dbReference>
<proteinExistence type="inferred from homology"/>
<evidence type="ECO:0000256" key="8">
    <source>
        <dbReference type="ARBA" id="ARBA00022829"/>
    </source>
</evidence>
<dbReference type="GO" id="GO:0005634">
    <property type="term" value="C:nucleus"/>
    <property type="evidence" value="ECO:0007669"/>
    <property type="project" value="UniProtKB-SubCell"/>
</dbReference>
<dbReference type="InterPro" id="IPR006940">
    <property type="entry name" value="Securin_separation_inhibitor"/>
</dbReference>
<dbReference type="GO" id="GO:0017124">
    <property type="term" value="F:SH3 domain binding"/>
    <property type="evidence" value="ECO:0007669"/>
    <property type="project" value="UniProtKB-KW"/>
</dbReference>
<feature type="compositionally biased region" description="Polar residues" evidence="14">
    <location>
        <begin position="59"/>
        <end position="69"/>
    </location>
</feature>
<evidence type="ECO:0000256" key="10">
    <source>
        <dbReference type="ARBA" id="ARBA00023036"/>
    </source>
</evidence>
<dbReference type="PANTHER" id="PTHR10418:SF2">
    <property type="entry name" value="SECURIN"/>
    <property type="match status" value="1"/>
</dbReference>